<keyword evidence="9" id="KW-1185">Reference proteome</keyword>
<evidence type="ECO:0000313" key="9">
    <source>
        <dbReference type="Proteomes" id="UP000317036"/>
    </source>
</evidence>
<dbReference type="RefSeq" id="WP_144845120.1">
    <property type="nucleotide sequence ID" value="NZ_VNJI01000007.1"/>
</dbReference>
<evidence type="ECO:0000313" key="8">
    <source>
        <dbReference type="EMBL" id="TVY10572.1"/>
    </source>
</evidence>
<name>A0A559KEM2_9BACL</name>
<evidence type="ECO:0000256" key="6">
    <source>
        <dbReference type="SAM" id="Phobius"/>
    </source>
</evidence>
<keyword evidence="5 6" id="KW-0472">Membrane</keyword>
<keyword evidence="2" id="KW-1003">Cell membrane</keyword>
<evidence type="ECO:0000256" key="2">
    <source>
        <dbReference type="ARBA" id="ARBA00022475"/>
    </source>
</evidence>
<evidence type="ECO:0000256" key="3">
    <source>
        <dbReference type="ARBA" id="ARBA00022692"/>
    </source>
</evidence>
<gene>
    <name evidence="8" type="ORF">FPZ49_07500</name>
</gene>
<organism evidence="8 9">
    <name type="scientific">Paenibacillus cremeus</name>
    <dbReference type="NCBI Taxonomy" id="2163881"/>
    <lineage>
        <taxon>Bacteria</taxon>
        <taxon>Bacillati</taxon>
        <taxon>Bacillota</taxon>
        <taxon>Bacilli</taxon>
        <taxon>Bacillales</taxon>
        <taxon>Paenibacillaceae</taxon>
        <taxon>Paenibacillus</taxon>
    </lineage>
</organism>
<comment type="subcellular location">
    <subcellularLocation>
        <location evidence="1">Cell membrane</location>
    </subcellularLocation>
</comment>
<evidence type="ECO:0000256" key="1">
    <source>
        <dbReference type="ARBA" id="ARBA00004236"/>
    </source>
</evidence>
<dbReference type="EMBL" id="VNJI01000007">
    <property type="protein sequence ID" value="TVY10572.1"/>
    <property type="molecule type" value="Genomic_DNA"/>
</dbReference>
<evidence type="ECO:0000256" key="4">
    <source>
        <dbReference type="ARBA" id="ARBA00022989"/>
    </source>
</evidence>
<sequence length="92" mass="9970">MSKTVKAWLAVSLFIGGVISLFASSHPDGLEKAGEETGYINKATSYLHSPLPDYTVPGVKSWLSSSMAGLIGVLLTFGVFWLMGKWLAHRNK</sequence>
<protein>
    <recommendedName>
        <fullName evidence="7">PDGLE domain-containing protein</fullName>
    </recommendedName>
</protein>
<dbReference type="Proteomes" id="UP000317036">
    <property type="component" value="Unassembled WGS sequence"/>
</dbReference>
<feature type="domain" description="PDGLE" evidence="7">
    <location>
        <begin position="4"/>
        <end position="87"/>
    </location>
</feature>
<feature type="transmembrane region" description="Helical" evidence="6">
    <location>
        <begin position="7"/>
        <end position="25"/>
    </location>
</feature>
<dbReference type="InterPro" id="IPR025937">
    <property type="entry name" value="PDGLE_dom"/>
</dbReference>
<dbReference type="Pfam" id="PF13190">
    <property type="entry name" value="PDGLE"/>
    <property type="match status" value="1"/>
</dbReference>
<keyword evidence="4 6" id="KW-1133">Transmembrane helix</keyword>
<dbReference type="OrthoDB" id="1725146at2"/>
<dbReference type="AlphaFoldDB" id="A0A559KEM2"/>
<dbReference type="GO" id="GO:0005886">
    <property type="term" value="C:plasma membrane"/>
    <property type="evidence" value="ECO:0007669"/>
    <property type="project" value="UniProtKB-SubCell"/>
</dbReference>
<reference evidence="8 9" key="1">
    <citation type="submission" date="2019-07" db="EMBL/GenBank/DDBJ databases">
        <authorList>
            <person name="Kim J."/>
        </authorList>
    </citation>
    <scope>NUCLEOTIDE SEQUENCE [LARGE SCALE GENOMIC DNA]</scope>
    <source>
        <strain evidence="8 9">JC52</strain>
    </source>
</reference>
<evidence type="ECO:0000259" key="7">
    <source>
        <dbReference type="Pfam" id="PF13190"/>
    </source>
</evidence>
<comment type="caution">
    <text evidence="8">The sequence shown here is derived from an EMBL/GenBank/DDBJ whole genome shotgun (WGS) entry which is preliminary data.</text>
</comment>
<keyword evidence="3 6" id="KW-0812">Transmembrane</keyword>
<feature type="transmembrane region" description="Helical" evidence="6">
    <location>
        <begin position="62"/>
        <end position="83"/>
    </location>
</feature>
<evidence type="ECO:0000256" key="5">
    <source>
        <dbReference type="ARBA" id="ARBA00023136"/>
    </source>
</evidence>
<proteinExistence type="predicted"/>
<accession>A0A559KEM2</accession>